<protein>
    <submittedName>
        <fullName evidence="1">Uncharacterized protein</fullName>
    </submittedName>
</protein>
<dbReference type="Proteomes" id="UP000185557">
    <property type="component" value="Unassembled WGS sequence"/>
</dbReference>
<name>A0A1U7JAC3_9CYAN</name>
<dbReference type="STRING" id="549789.NIES30_00840"/>
<reference evidence="1 2" key="1">
    <citation type="submission" date="2016-11" db="EMBL/GenBank/DDBJ databases">
        <title>Draft Genome Sequences of Nine Cyanobacterial Strains from Diverse Habitats.</title>
        <authorList>
            <person name="Zhu T."/>
            <person name="Hou S."/>
            <person name="Lu X."/>
            <person name="Hess W.R."/>
        </authorList>
    </citation>
    <scope>NUCLEOTIDE SEQUENCE [LARGE SCALE GENOMIC DNA]</scope>
    <source>
        <strain evidence="1 2">NIES-30</strain>
    </source>
</reference>
<evidence type="ECO:0000313" key="2">
    <source>
        <dbReference type="Proteomes" id="UP000185557"/>
    </source>
</evidence>
<evidence type="ECO:0000313" key="1">
    <source>
        <dbReference type="EMBL" id="OKH50676.1"/>
    </source>
</evidence>
<accession>A0A1U7JAC3</accession>
<organism evidence="1 2">
    <name type="scientific">Phormidium tenue NIES-30</name>
    <dbReference type="NCBI Taxonomy" id="549789"/>
    <lineage>
        <taxon>Bacteria</taxon>
        <taxon>Bacillati</taxon>
        <taxon>Cyanobacteriota</taxon>
        <taxon>Cyanophyceae</taxon>
        <taxon>Oscillatoriophycideae</taxon>
        <taxon>Oscillatoriales</taxon>
        <taxon>Oscillatoriaceae</taxon>
        <taxon>Phormidium</taxon>
    </lineage>
</organism>
<dbReference type="EMBL" id="MRCG01000001">
    <property type="protein sequence ID" value="OKH50676.1"/>
    <property type="molecule type" value="Genomic_DNA"/>
</dbReference>
<gene>
    <name evidence="1" type="ORF">NIES30_00840</name>
</gene>
<proteinExistence type="predicted"/>
<sequence length="366" mass="40170">MVARTVGCLGSALVTVAGLAGVTWVLNLPYPMIRWPVAKTAPLILLPSYIKMDRDYRQAVSLVEQADQLVNQATSAQDIELGEEKVTQAQEHLDGLPVWFLGYYPQGYCGFVGCSWRFTLDEFETARAEIGRMEAVVFQERNAQTLLAQGTMAVDGAQQAFQTAESSTDRATALTTWQQGMDRLNEIPPETLAGRQSATKLDAYQRDYQQVAGNVAGSDRSGTLVDAAKAFGYEAAVAGQNPPHSAARWETMAGLWETAIARLENIPIEDPGYSEAQTLLAQYQTNFGIVQENIAKEESSARAFDSANEKSTRMLAQNLEGMERNQIASLLQDIINDLEKVQPNTTSHARASEMLRSANQKLAQLK</sequence>
<dbReference type="OrthoDB" id="569590at2"/>
<keyword evidence="2" id="KW-1185">Reference proteome</keyword>
<dbReference type="AlphaFoldDB" id="A0A1U7JAC3"/>
<comment type="caution">
    <text evidence="1">The sequence shown here is derived from an EMBL/GenBank/DDBJ whole genome shotgun (WGS) entry which is preliminary data.</text>
</comment>